<dbReference type="Proteomes" id="UP000279306">
    <property type="component" value="Chromosome"/>
</dbReference>
<evidence type="ECO:0000313" key="2">
    <source>
        <dbReference type="Proteomes" id="UP000279306"/>
    </source>
</evidence>
<reference evidence="1 2" key="1">
    <citation type="submission" date="2018-12" db="EMBL/GenBank/DDBJ databases">
        <authorList>
            <consortium name="Pathogen Informatics"/>
        </authorList>
    </citation>
    <scope>NUCLEOTIDE SEQUENCE [LARGE SCALE GENOMIC DNA]</scope>
    <source>
        <strain evidence="1 2">NCTC10437</strain>
    </source>
</reference>
<accession>A0A448IXD7</accession>
<sequence length="393" mass="42718">MMETTTTHWLDLIITNGISGAEQPYLAPGIQDSSTVARISETADNVNLSILWEEFREIARLWNEHRLALSDLVSFRTTSVADAVPQRVTSDSFEPATEFGIPKSMSQDGLLLVGYDFDFHDLRSAFTWRFLAESSADQVRQYFNRALESDAKLQSGLIFGRLLDPTEGLNSEGIKTYGLFNGTDNITPPSYFGKSFPSNHSHYLVSQANVIDSADLEDSYRLIREHGYGVQAGSQLLVFANVGESEAIQTFRAGEESRAGGPKARWSYIPSSSAPPRIEMGTILGQVAPTNFGGLEVSGSYGPGWLVESPYVPSGYVITVASGGAGSLLNPIGMREHTKASLQGLRPIAGNWAYPIIDSFWTHGIGCGTRHRGAAVVTQVKASGSYDIPVVPR</sequence>
<organism evidence="1 2">
    <name type="scientific">Mycolicibacterium aurum</name>
    <name type="common">Mycobacterium aurum</name>
    <dbReference type="NCBI Taxonomy" id="1791"/>
    <lineage>
        <taxon>Bacteria</taxon>
        <taxon>Bacillati</taxon>
        <taxon>Actinomycetota</taxon>
        <taxon>Actinomycetes</taxon>
        <taxon>Mycobacteriales</taxon>
        <taxon>Mycobacteriaceae</taxon>
        <taxon>Mycolicibacterium</taxon>
    </lineage>
</organism>
<keyword evidence="2" id="KW-1185">Reference proteome</keyword>
<protein>
    <submittedName>
        <fullName evidence="1">Bacteriophage protein</fullName>
    </submittedName>
</protein>
<dbReference type="EMBL" id="LR134356">
    <property type="protein sequence ID" value="VEG57128.1"/>
    <property type="molecule type" value="Genomic_DNA"/>
</dbReference>
<gene>
    <name evidence="1" type="ORF">NCTC10437_04135</name>
</gene>
<dbReference type="KEGG" id="mauu:NCTC10437_04135"/>
<dbReference type="OrthoDB" id="4378081at2"/>
<evidence type="ECO:0000313" key="1">
    <source>
        <dbReference type="EMBL" id="VEG57128.1"/>
    </source>
</evidence>
<proteinExistence type="predicted"/>
<dbReference type="RefSeq" id="WP_053086841.1">
    <property type="nucleotide sequence ID" value="NZ_CVQQ01000011.1"/>
</dbReference>
<dbReference type="AlphaFoldDB" id="A0A448IXD7"/>
<name>A0A448IXD7_MYCAU</name>